<dbReference type="GeneID" id="100554481"/>
<dbReference type="Ensembl" id="ENSACAT00000015807.4">
    <property type="protein sequence ID" value="ENSACAP00000015493.4"/>
    <property type="gene ID" value="ENSACAG00000015767.4"/>
</dbReference>
<dbReference type="SUPFAM" id="SSF52047">
    <property type="entry name" value="RNI-like"/>
    <property type="match status" value="1"/>
</dbReference>
<feature type="compositionally biased region" description="Polar residues" evidence="1">
    <location>
        <begin position="66"/>
        <end position="77"/>
    </location>
</feature>
<proteinExistence type="predicted"/>
<dbReference type="InterPro" id="IPR032675">
    <property type="entry name" value="LRR_dom_sf"/>
</dbReference>
<gene>
    <name evidence="2" type="primary">LRRC31</name>
</gene>
<dbReference type="AlphaFoldDB" id="G1KRK1"/>
<keyword evidence="3" id="KW-1185">Reference proteome</keyword>
<dbReference type="GeneTree" id="ENSGT00730000111293"/>
<dbReference type="HOGENOM" id="CLU_036052_1_0_1"/>
<evidence type="ECO:0000313" key="2">
    <source>
        <dbReference type="Ensembl" id="ENSACAP00000015493.4"/>
    </source>
</evidence>
<evidence type="ECO:0000313" key="3">
    <source>
        <dbReference type="Proteomes" id="UP000001646"/>
    </source>
</evidence>
<dbReference type="Gene3D" id="3.80.10.10">
    <property type="entry name" value="Ribonuclease Inhibitor"/>
    <property type="match status" value="3"/>
</dbReference>
<dbReference type="eggNOG" id="KOG4308">
    <property type="taxonomic scope" value="Eukaryota"/>
</dbReference>
<dbReference type="PANTHER" id="PTHR24109:SF3">
    <property type="entry name" value="LEUCINE-RICH REPEAT-CONTAINING PROTEIN 31"/>
    <property type="match status" value="1"/>
</dbReference>
<dbReference type="RefSeq" id="XP_016847500.1">
    <property type="nucleotide sequence ID" value="XM_016992011.2"/>
</dbReference>
<name>G1KRK1_ANOCA</name>
<reference evidence="2" key="3">
    <citation type="submission" date="2025-09" db="UniProtKB">
        <authorList>
            <consortium name="Ensembl"/>
        </authorList>
    </citation>
    <scope>IDENTIFICATION</scope>
</reference>
<dbReference type="Proteomes" id="UP000001646">
    <property type="component" value="Chromosome 3"/>
</dbReference>
<reference evidence="2 3" key="1">
    <citation type="submission" date="2009-12" db="EMBL/GenBank/DDBJ databases">
        <title>The Genome Sequence of Anolis carolinensis (Green Anole Lizard).</title>
        <authorList>
            <consortium name="The Genome Sequencing Platform"/>
            <person name="Di Palma F."/>
            <person name="Alfoldi J."/>
            <person name="Heiman D."/>
            <person name="Young S."/>
            <person name="Grabherr M."/>
            <person name="Johnson J."/>
            <person name="Lander E.S."/>
            <person name="Lindblad-Toh K."/>
        </authorList>
    </citation>
    <scope>NUCLEOTIDE SEQUENCE [LARGE SCALE GENOMIC DNA]</scope>
    <source>
        <strain evidence="2 3">JBL SC #1</strain>
    </source>
</reference>
<reference evidence="2" key="2">
    <citation type="submission" date="2025-08" db="UniProtKB">
        <authorList>
            <consortium name="Ensembl"/>
        </authorList>
    </citation>
    <scope>IDENTIFICATION</scope>
</reference>
<dbReference type="OrthoDB" id="1394818at2759"/>
<organism evidence="2 3">
    <name type="scientific">Anolis carolinensis</name>
    <name type="common">Green anole</name>
    <name type="synonym">American chameleon</name>
    <dbReference type="NCBI Taxonomy" id="28377"/>
    <lineage>
        <taxon>Eukaryota</taxon>
        <taxon>Metazoa</taxon>
        <taxon>Chordata</taxon>
        <taxon>Craniata</taxon>
        <taxon>Vertebrata</taxon>
        <taxon>Euteleostomi</taxon>
        <taxon>Lepidosauria</taxon>
        <taxon>Squamata</taxon>
        <taxon>Bifurcata</taxon>
        <taxon>Unidentata</taxon>
        <taxon>Episquamata</taxon>
        <taxon>Toxicofera</taxon>
        <taxon>Iguania</taxon>
        <taxon>Dactyloidae</taxon>
        <taxon>Anolis</taxon>
    </lineage>
</organism>
<dbReference type="Bgee" id="ENSACAG00000015767">
    <property type="expression patterns" value="Expressed in liver and 6 other cell types or tissues"/>
</dbReference>
<feature type="region of interest" description="Disordered" evidence="1">
    <location>
        <begin position="1"/>
        <end position="91"/>
    </location>
</feature>
<dbReference type="PANTHER" id="PTHR24109">
    <property type="entry name" value="LEUCINE-RICH REPEAT-CONTAINING PROTEIN 31"/>
    <property type="match status" value="1"/>
</dbReference>
<protein>
    <submittedName>
        <fullName evidence="2">Leucine rich repeat containing 31</fullName>
    </submittedName>
</protein>
<dbReference type="InterPro" id="IPR001611">
    <property type="entry name" value="Leu-rich_rpt"/>
</dbReference>
<evidence type="ECO:0000256" key="1">
    <source>
        <dbReference type="SAM" id="MobiDB-lite"/>
    </source>
</evidence>
<dbReference type="InterPro" id="IPR042419">
    <property type="entry name" value="LRC31"/>
</dbReference>
<dbReference type="SMART" id="SM00368">
    <property type="entry name" value="LRR_RI"/>
    <property type="match status" value="7"/>
</dbReference>
<dbReference type="STRING" id="28377.ENSACAP00000015493"/>
<sequence length="580" mass="64263">MDSDGTPRNGEGRLFQRSPFSLFINQIQKKKSSAEKGKSRHPSKSRFFPQNSHCEKSEDESRKGNSTDTSRSETQSVEKALPAEDNAPSSATKEELALCEWRVKQFLNKLGKQPSNKILDLNNCVLGASDVTELIGIIPLLPALEEIDLSWNDCIGGTLGPLTQQFRHLQKLKVLQLSNCRLTAKDIVYLGEGLQVIPHLEILDLSWNTNVGGRFSLLTHKIPKACALKTLKVIGCNLTPEDGESLAQLLNRMHDLEELDLSINKMIGWSLNSIAQELKYVSSLKVLNLSMCGLKQGGLQCLGTALQHLLELRKLDVSCNKEIGGGFQNLAAHLAGLSHLEILDLHQCCITEEDMAILTQIIPLLSSLQELNLSSNKSVGLSSDQLFSRLRFLPRLTSVLLSNCSLQHDSFASLAEAALHLPELMILDLSWNKCVGGNLKLILKALNPGAEMQVLRLSSCSLVDEDILGLAAVIQDRSLGQLQKLDLSYNHHVSNHGWTIFCQALVALDQLSELDLSLRPSLHCDCGEWFGQLLAALQKLSLFTELGLQGWVLSKVQQQQLEQFNGENKRNVRFDIWSET</sequence>
<accession>G1KRK1</accession>
<dbReference type="CTD" id="79782"/>
<dbReference type="InParanoid" id="G1KRK1"/>
<dbReference type="Pfam" id="PF13516">
    <property type="entry name" value="LRR_6"/>
    <property type="match status" value="2"/>
</dbReference>
<feature type="compositionally biased region" description="Basic and acidic residues" evidence="1">
    <location>
        <begin position="53"/>
        <end position="65"/>
    </location>
</feature>